<evidence type="ECO:0000259" key="14">
    <source>
        <dbReference type="PROSITE" id="PS50240"/>
    </source>
</evidence>
<keyword evidence="11" id="KW-0325">Glycoprotein</keyword>
<keyword evidence="6" id="KW-0378">Hydrolase</keyword>
<keyword evidence="2" id="KW-0964">Secreted</keyword>
<evidence type="ECO:0000256" key="1">
    <source>
        <dbReference type="ARBA" id="ARBA00004613"/>
    </source>
</evidence>
<organism evidence="15">
    <name type="scientific">Anopheles funestus</name>
    <name type="common">African malaria mosquito</name>
    <dbReference type="NCBI Taxonomy" id="62324"/>
    <lineage>
        <taxon>Eukaryota</taxon>
        <taxon>Metazoa</taxon>
        <taxon>Ecdysozoa</taxon>
        <taxon>Arthropoda</taxon>
        <taxon>Hexapoda</taxon>
        <taxon>Insecta</taxon>
        <taxon>Pterygota</taxon>
        <taxon>Neoptera</taxon>
        <taxon>Endopterygota</taxon>
        <taxon>Diptera</taxon>
        <taxon>Nematocera</taxon>
        <taxon>Culicoidea</taxon>
        <taxon>Culicidae</taxon>
        <taxon>Anophelinae</taxon>
        <taxon>Anopheles</taxon>
    </lineage>
</organism>
<keyword evidence="4" id="KW-0645">Protease</keyword>
<dbReference type="FunFam" id="2.40.10.10:FF:000028">
    <property type="entry name" value="Serine protease easter"/>
    <property type="match status" value="1"/>
</dbReference>
<comment type="subcellular location">
    <subcellularLocation>
        <location evidence="1">Secreted</location>
    </subcellularLocation>
</comment>
<dbReference type="InterPro" id="IPR001254">
    <property type="entry name" value="Trypsin_dom"/>
</dbReference>
<dbReference type="InterPro" id="IPR051333">
    <property type="entry name" value="CLIP_Serine_Protease"/>
</dbReference>
<comment type="similarity">
    <text evidence="12">Belongs to the peptidase S1 family. CLIP subfamily.</text>
</comment>
<evidence type="ECO:0000256" key="12">
    <source>
        <dbReference type="ARBA" id="ARBA00024195"/>
    </source>
</evidence>
<evidence type="ECO:0000256" key="2">
    <source>
        <dbReference type="ARBA" id="ARBA00022525"/>
    </source>
</evidence>
<evidence type="ECO:0000256" key="11">
    <source>
        <dbReference type="ARBA" id="ARBA00023180"/>
    </source>
</evidence>
<dbReference type="VEuPathDB" id="VectorBase:AFUN021979"/>
<reference evidence="15" key="1">
    <citation type="submission" date="2020-05" db="UniProtKB">
        <authorList>
            <consortium name="EnsemblMetazoa"/>
        </authorList>
    </citation>
    <scope>IDENTIFICATION</scope>
    <source>
        <strain evidence="15">FUMOZ</strain>
    </source>
</reference>
<dbReference type="Pfam" id="PF00089">
    <property type="entry name" value="Trypsin"/>
    <property type="match status" value="2"/>
</dbReference>
<protein>
    <recommendedName>
        <fullName evidence="14">Peptidase S1 domain-containing protein</fullName>
    </recommendedName>
</protein>
<keyword evidence="10" id="KW-1015">Disulfide bond</keyword>
<evidence type="ECO:0000313" key="15">
    <source>
        <dbReference type="EnsemblMetazoa" id="AFUN021979-PA"/>
    </source>
</evidence>
<evidence type="ECO:0000256" key="10">
    <source>
        <dbReference type="ARBA" id="ARBA00023157"/>
    </source>
</evidence>
<keyword evidence="8" id="KW-0391">Immunity</keyword>
<dbReference type="PANTHER" id="PTHR24260">
    <property type="match status" value="1"/>
</dbReference>
<evidence type="ECO:0000256" key="9">
    <source>
        <dbReference type="ARBA" id="ARBA00023145"/>
    </source>
</evidence>
<dbReference type="GO" id="GO:0004252">
    <property type="term" value="F:serine-type endopeptidase activity"/>
    <property type="evidence" value="ECO:0007669"/>
    <property type="project" value="InterPro"/>
</dbReference>
<evidence type="ECO:0000256" key="8">
    <source>
        <dbReference type="ARBA" id="ARBA00022859"/>
    </source>
</evidence>
<dbReference type="SUPFAM" id="SSF50494">
    <property type="entry name" value="Trypsin-like serine proteases"/>
    <property type="match status" value="2"/>
</dbReference>
<dbReference type="PROSITE" id="PS50240">
    <property type="entry name" value="TRYPSIN_DOM"/>
    <property type="match status" value="2"/>
</dbReference>
<feature type="domain" description="Peptidase S1" evidence="14">
    <location>
        <begin position="38"/>
        <end position="285"/>
    </location>
</feature>
<dbReference type="PROSITE" id="PS00134">
    <property type="entry name" value="TRYPSIN_HIS"/>
    <property type="match status" value="1"/>
</dbReference>
<dbReference type="STRING" id="62324.A0A4Y0BRA1"/>
<accession>A0A4Y0BRA1</accession>
<dbReference type="GO" id="GO:0006508">
    <property type="term" value="P:proteolysis"/>
    <property type="evidence" value="ECO:0007669"/>
    <property type="project" value="UniProtKB-KW"/>
</dbReference>
<dbReference type="InterPro" id="IPR018114">
    <property type="entry name" value="TRYPSIN_HIS"/>
</dbReference>
<dbReference type="GO" id="GO:0005576">
    <property type="term" value="C:extracellular region"/>
    <property type="evidence" value="ECO:0007669"/>
    <property type="project" value="UniProtKB-SubCell"/>
</dbReference>
<keyword evidence="9" id="KW-0865">Zymogen</keyword>
<feature type="chain" id="PRO_5021404808" description="Peptidase S1 domain-containing protein" evidence="13">
    <location>
        <begin position="26"/>
        <end position="591"/>
    </location>
</feature>
<evidence type="ECO:0000256" key="13">
    <source>
        <dbReference type="SAM" id="SignalP"/>
    </source>
</evidence>
<dbReference type="PROSITE" id="PS51257">
    <property type="entry name" value="PROKAR_LIPOPROTEIN"/>
    <property type="match status" value="1"/>
</dbReference>
<dbReference type="PRINTS" id="PR00722">
    <property type="entry name" value="CHYMOTRYPSIN"/>
</dbReference>
<dbReference type="InterPro" id="IPR043504">
    <property type="entry name" value="Peptidase_S1_PA_chymotrypsin"/>
</dbReference>
<evidence type="ECO:0000256" key="6">
    <source>
        <dbReference type="ARBA" id="ARBA00022801"/>
    </source>
</evidence>
<dbReference type="SMART" id="SM00020">
    <property type="entry name" value="Tryp_SPc"/>
    <property type="match status" value="2"/>
</dbReference>
<name>A0A4Y0BRA1_ANOFN</name>
<dbReference type="PANTHER" id="PTHR24260:SF136">
    <property type="entry name" value="GH08193P-RELATED"/>
    <property type="match status" value="1"/>
</dbReference>
<dbReference type="Gene3D" id="2.40.10.10">
    <property type="entry name" value="Trypsin-like serine proteases"/>
    <property type="match status" value="3"/>
</dbReference>
<dbReference type="VEuPathDB" id="VectorBase:AFUN2_010062"/>
<dbReference type="AlphaFoldDB" id="A0A4Y0BRA1"/>
<evidence type="ECO:0000256" key="5">
    <source>
        <dbReference type="ARBA" id="ARBA00022729"/>
    </source>
</evidence>
<sequence length="591" mass="66049">MARVRCWAISLIPLCLLPLVALSLAQSCGKRVAVNRLVVHGALAKEGYWPWFAALFQKNGGSFNFSCGGTILDKNTVLTAAHCVKTSNRIIEVQNFIVKAGLIQLSVANNNAKEYKAMKIIVHPQYRIGSIKHDAALIKLETDISYSNAIKPICLCDQDEDQSAIIGSWGTVIGFGRDETDNPSDTLRETSIPVVSTITCIESNREVFGNHLTSDMFCAGNRNGSSACNGDSGGGLFFNRDGTWFIRGIVSFTKNREGSYLCDTQEYTVFTDVAKYIKWIKQNMRKTKVSAQPTEAVQSVPVKDKNRKIELLPMSTCGPNKYGRLAESRKPVLFGYPWVALLEYLDETESNEDYDTPPVEVLCQATLISELYLITSASCIYDMPKRYILSSVRLGEYDKDETTDCAVVRSKMVCSPPLQIREIDTVIAHKNYNNQTFANNIALIRLRDPADTSQSNVKPICLPVRNELRNQQSIHYTLTAWTACPCSSLLLRSIREVISLRECKQLFNELQFSTEVTNNQICIKQLPVSSTDCKFPNKGATLQRLLTVEGKSRYVMYGLLSTSPEDCDVDIPDVHVNVANYVNWILENIEE</sequence>
<dbReference type="InterPro" id="IPR009003">
    <property type="entry name" value="Peptidase_S1_PA"/>
</dbReference>
<evidence type="ECO:0000256" key="7">
    <source>
        <dbReference type="ARBA" id="ARBA00022825"/>
    </source>
</evidence>
<dbReference type="FunFam" id="2.40.10.10:FF:000146">
    <property type="entry name" value="Serine protease 53"/>
    <property type="match status" value="1"/>
</dbReference>
<dbReference type="EnsemblMetazoa" id="AFUN021979-RA">
    <property type="protein sequence ID" value="AFUN021979-PA"/>
    <property type="gene ID" value="AFUN021979"/>
</dbReference>
<feature type="signal peptide" evidence="13">
    <location>
        <begin position="1"/>
        <end position="25"/>
    </location>
</feature>
<keyword evidence="7" id="KW-0720">Serine protease</keyword>
<keyword evidence="5 13" id="KW-0732">Signal</keyword>
<proteinExistence type="inferred from homology"/>
<dbReference type="CDD" id="cd00190">
    <property type="entry name" value="Tryp_SPc"/>
    <property type="match status" value="1"/>
</dbReference>
<dbReference type="InterPro" id="IPR001314">
    <property type="entry name" value="Peptidase_S1A"/>
</dbReference>
<keyword evidence="3" id="KW-0399">Innate immunity</keyword>
<feature type="domain" description="Peptidase S1" evidence="14">
    <location>
        <begin position="336"/>
        <end position="590"/>
    </location>
</feature>
<evidence type="ECO:0000256" key="3">
    <source>
        <dbReference type="ARBA" id="ARBA00022588"/>
    </source>
</evidence>
<evidence type="ECO:0000256" key="4">
    <source>
        <dbReference type="ARBA" id="ARBA00022670"/>
    </source>
</evidence>
<dbReference type="GO" id="GO:0045087">
    <property type="term" value="P:innate immune response"/>
    <property type="evidence" value="ECO:0007669"/>
    <property type="project" value="UniProtKB-KW"/>
</dbReference>